<evidence type="ECO:0000313" key="3">
    <source>
        <dbReference type="Proteomes" id="UP001162483"/>
    </source>
</evidence>
<dbReference type="Proteomes" id="UP001162483">
    <property type="component" value="Unassembled WGS sequence"/>
</dbReference>
<dbReference type="EMBL" id="CATNWA010006858">
    <property type="protein sequence ID" value="CAI9552972.1"/>
    <property type="molecule type" value="Genomic_DNA"/>
</dbReference>
<evidence type="ECO:0000313" key="2">
    <source>
        <dbReference type="EMBL" id="CAI9552972.1"/>
    </source>
</evidence>
<protein>
    <submittedName>
        <fullName evidence="2">Uncharacterized protein</fullName>
    </submittedName>
</protein>
<evidence type="ECO:0000256" key="1">
    <source>
        <dbReference type="SAM" id="MobiDB-lite"/>
    </source>
</evidence>
<sequence length="97" mass="10523">IPPDSKAVTSCLPGWSPPTYTAVDISLTQRHSLKALHTPVPLVCWLLSNSGPRIGDFIPPKSLRNLQAQVPKQALQIKEETHKPVSSALRELPGAPQ</sequence>
<comment type="caution">
    <text evidence="2">The sequence shown here is derived from an EMBL/GenBank/DDBJ whole genome shotgun (WGS) entry which is preliminary data.</text>
</comment>
<feature type="non-terminal residue" evidence="2">
    <location>
        <position position="97"/>
    </location>
</feature>
<feature type="region of interest" description="Disordered" evidence="1">
    <location>
        <begin position="76"/>
        <end position="97"/>
    </location>
</feature>
<keyword evidence="3" id="KW-1185">Reference proteome</keyword>
<proteinExistence type="predicted"/>
<gene>
    <name evidence="2" type="ORF">SPARVUS_LOCUS3966001</name>
</gene>
<feature type="non-terminal residue" evidence="2">
    <location>
        <position position="1"/>
    </location>
</feature>
<organism evidence="2 3">
    <name type="scientific">Staurois parvus</name>
    <dbReference type="NCBI Taxonomy" id="386267"/>
    <lineage>
        <taxon>Eukaryota</taxon>
        <taxon>Metazoa</taxon>
        <taxon>Chordata</taxon>
        <taxon>Craniata</taxon>
        <taxon>Vertebrata</taxon>
        <taxon>Euteleostomi</taxon>
        <taxon>Amphibia</taxon>
        <taxon>Batrachia</taxon>
        <taxon>Anura</taxon>
        <taxon>Neobatrachia</taxon>
        <taxon>Ranoidea</taxon>
        <taxon>Ranidae</taxon>
        <taxon>Staurois</taxon>
    </lineage>
</organism>
<accession>A0ABN9BZ00</accession>
<name>A0ABN9BZ00_9NEOB</name>
<reference evidence="2" key="1">
    <citation type="submission" date="2023-05" db="EMBL/GenBank/DDBJ databases">
        <authorList>
            <person name="Stuckert A."/>
        </authorList>
    </citation>
    <scope>NUCLEOTIDE SEQUENCE</scope>
</reference>